<evidence type="ECO:0000256" key="3">
    <source>
        <dbReference type="ARBA" id="ARBA00022723"/>
    </source>
</evidence>
<accession>A0A1G7DE53</accession>
<dbReference type="OrthoDB" id="9805101at2"/>
<evidence type="ECO:0000256" key="1">
    <source>
        <dbReference type="ARBA" id="ARBA00022448"/>
    </source>
</evidence>
<dbReference type="InterPro" id="IPR018752">
    <property type="entry name" value="DabA"/>
</dbReference>
<comment type="subcellular location">
    <subcellularLocation>
        <location evidence="6">Cell membrane</location>
        <topology evidence="6">Peripheral membrane protein</topology>
    </subcellularLocation>
</comment>
<name>A0A1G7DE53_9FLAO</name>
<protein>
    <recommendedName>
        <fullName evidence="6">Probable inorganic carbon transporter subunit DabA</fullName>
    </recommendedName>
</protein>
<dbReference type="STRING" id="641691.SAMN05421636_105264"/>
<evidence type="ECO:0000256" key="4">
    <source>
        <dbReference type="ARBA" id="ARBA00022833"/>
    </source>
</evidence>
<dbReference type="PANTHER" id="PTHR38344:SF1">
    <property type="entry name" value="INORGANIC CARBON TRANSPORTER SUBUNIT DABA-RELATED"/>
    <property type="match status" value="1"/>
</dbReference>
<keyword evidence="4 6" id="KW-0862">Zinc</keyword>
<dbReference type="Pfam" id="PF10070">
    <property type="entry name" value="DabA"/>
    <property type="match status" value="1"/>
</dbReference>
<dbReference type="Proteomes" id="UP000199109">
    <property type="component" value="Unassembled WGS sequence"/>
</dbReference>
<comment type="similarity">
    <text evidence="6">Belongs to the inorganic carbon transporter (TC 9.A.2) DabA family.</text>
</comment>
<feature type="binding site" evidence="6">
    <location>
        <position position="491"/>
    </location>
    <ligand>
        <name>Zn(2+)</name>
        <dbReference type="ChEBI" id="CHEBI:29105"/>
    </ligand>
</feature>
<reference evidence="7 8" key="1">
    <citation type="submission" date="2016-10" db="EMBL/GenBank/DDBJ databases">
        <authorList>
            <person name="de Groot N.N."/>
        </authorList>
    </citation>
    <scope>NUCLEOTIDE SEQUENCE [LARGE SCALE GENOMIC DNA]</scope>
    <source>
        <strain evidence="7 8">DSM 23421</strain>
    </source>
</reference>
<comment type="cofactor">
    <cofactor evidence="6">
        <name>Zn(2+)</name>
        <dbReference type="ChEBI" id="CHEBI:29105"/>
    </cofactor>
</comment>
<feature type="binding site" evidence="6">
    <location>
        <position position="476"/>
    </location>
    <ligand>
        <name>Zn(2+)</name>
        <dbReference type="ChEBI" id="CHEBI:29105"/>
    </ligand>
</feature>
<keyword evidence="3 6" id="KW-0479">Metal-binding</keyword>
<evidence type="ECO:0000256" key="6">
    <source>
        <dbReference type="HAMAP-Rule" id="MF_01871"/>
    </source>
</evidence>
<feature type="binding site" evidence="6">
    <location>
        <position position="297"/>
    </location>
    <ligand>
        <name>Zn(2+)</name>
        <dbReference type="ChEBI" id="CHEBI:29105"/>
    </ligand>
</feature>
<feature type="binding site" evidence="6">
    <location>
        <position position="295"/>
    </location>
    <ligand>
        <name>Zn(2+)</name>
        <dbReference type="ChEBI" id="CHEBI:29105"/>
    </ligand>
</feature>
<dbReference type="AlphaFoldDB" id="A0A1G7DE53"/>
<evidence type="ECO:0000313" key="7">
    <source>
        <dbReference type="EMBL" id="SDE49276.1"/>
    </source>
</evidence>
<proteinExistence type="inferred from homology"/>
<keyword evidence="8" id="KW-1185">Reference proteome</keyword>
<keyword evidence="5 6" id="KW-0472">Membrane</keyword>
<dbReference type="GO" id="GO:0005886">
    <property type="term" value="C:plasma membrane"/>
    <property type="evidence" value="ECO:0007669"/>
    <property type="project" value="UniProtKB-SubCell"/>
</dbReference>
<dbReference type="EMBL" id="FNAO01000005">
    <property type="protein sequence ID" value="SDE49276.1"/>
    <property type="molecule type" value="Genomic_DNA"/>
</dbReference>
<evidence type="ECO:0000313" key="8">
    <source>
        <dbReference type="Proteomes" id="UP000199109"/>
    </source>
</evidence>
<comment type="function">
    <text evidence="6">Part of an energy-coupled inorganic carbon pump.</text>
</comment>
<dbReference type="PANTHER" id="PTHR38344">
    <property type="entry name" value="UPF0753 PROTEIN AQ_863"/>
    <property type="match status" value="1"/>
</dbReference>
<keyword evidence="1 6" id="KW-0813">Transport</keyword>
<sequence length="798" mass="89579">MISQHVLKSIDAASKVIGKTWPLYSFVTSNPLSGYEKLSFPEAVEYAKAHLNAHVFPKTHVYREAFANGEIDVQVLEGLLKENGYSETPEVYLRKMNASDGRGEKNENHALDRIMVKWLSSFLDEGLAEWQMPGKEKGFYKAWRALAVYDDELGVNMSSEIPKNSSEVLSNVLSEYPEQEYTKICTYHLAALPGWTGYINYRREADSLWQREYPISLEDYLGVRLWIARKINAQIVPKINAARREGDMAKLQYIWLQAWEKSWQNTFVKTLGKASLKSDFSTNGATFSDAQLVFCIDTRSEAIRRHVEAKGNYETFGYAGFFGIAMDYANPNDGTVRKSCPPIVASAYTVSESPQSGKKEDVSVYERKNEIRKFGQYFLKRMKNMLPSAFGFVEGSGFYYGLSLLARTFTPGALYRVKAKNTSSYESLHEPEINAAKVQEDAVSGISLDEKVAIVKSAFDLTGWKKFAPLVLFVGHGSHSANNAFGSSLDCGACAATPGRHNARMFAKLANLQEVRMVLADKYNLRIPADTVFIGAEHNTTTDEIEVFDSEVPDSHRERLQKVKLHLANAQQTATRERLGEGHNGVTLAQGKANNWSETRPEWGLAKNAGFIVAPRALTKNENLDGHCFLHSYNWEMDVEGKALEGIMQGPMVVTQWINNHYYFSTVDNDKFGGGSKITHNITGKFGVVQGNGGDLKIGLPLQSVNRCDDGMYHRPLRLSVLIQAPLDRVADILSRNENLKALLDNEWIYLMVMDPKQKNNIKQYRKNMEWLIISGEGMDGKIHSKTFKVETVNEGVG</sequence>
<dbReference type="RefSeq" id="WP_091868685.1">
    <property type="nucleotide sequence ID" value="NZ_FNAO01000005.1"/>
</dbReference>
<dbReference type="GO" id="GO:0008270">
    <property type="term" value="F:zinc ion binding"/>
    <property type="evidence" value="ECO:0007669"/>
    <property type="project" value="UniProtKB-UniRule"/>
</dbReference>
<evidence type="ECO:0000256" key="2">
    <source>
        <dbReference type="ARBA" id="ARBA00022475"/>
    </source>
</evidence>
<gene>
    <name evidence="6" type="primary">dabA</name>
    <name evidence="7" type="ORF">SAMN05421636_105264</name>
</gene>
<dbReference type="HAMAP" id="MF_01871">
    <property type="entry name" value="DabA"/>
    <property type="match status" value="1"/>
</dbReference>
<comment type="subunit">
    <text evidence="6">Forms a complex with DabB.</text>
</comment>
<organism evidence="7 8">
    <name type="scientific">Pricia antarctica</name>
    <dbReference type="NCBI Taxonomy" id="641691"/>
    <lineage>
        <taxon>Bacteria</taxon>
        <taxon>Pseudomonadati</taxon>
        <taxon>Bacteroidota</taxon>
        <taxon>Flavobacteriia</taxon>
        <taxon>Flavobacteriales</taxon>
        <taxon>Flavobacteriaceae</taxon>
        <taxon>Pricia</taxon>
    </lineage>
</organism>
<evidence type="ECO:0000256" key="5">
    <source>
        <dbReference type="ARBA" id="ARBA00023136"/>
    </source>
</evidence>
<keyword evidence="2 6" id="KW-1003">Cell membrane</keyword>